<sequence>MSRGWCLPRFRRKMRPQSEKLSRPPHPPAAADGSRCDARSSRFGIDSKDLRRWRRLFGQNVAFDIVTSYMFCGAGQQTIFPASFRTHAFQDSHEWMYLGVA</sequence>
<accession>A0A2S2NEY3</accession>
<dbReference type="EMBL" id="GGMR01003165">
    <property type="protein sequence ID" value="MBY15784.1"/>
    <property type="molecule type" value="Transcribed_RNA"/>
</dbReference>
<gene>
    <name evidence="2" type="ORF">g.3980</name>
</gene>
<organism evidence="2">
    <name type="scientific">Schizaphis graminum</name>
    <name type="common">Green bug aphid</name>
    <dbReference type="NCBI Taxonomy" id="13262"/>
    <lineage>
        <taxon>Eukaryota</taxon>
        <taxon>Metazoa</taxon>
        <taxon>Ecdysozoa</taxon>
        <taxon>Arthropoda</taxon>
        <taxon>Hexapoda</taxon>
        <taxon>Insecta</taxon>
        <taxon>Pterygota</taxon>
        <taxon>Neoptera</taxon>
        <taxon>Paraneoptera</taxon>
        <taxon>Hemiptera</taxon>
        <taxon>Sternorrhyncha</taxon>
        <taxon>Aphidomorpha</taxon>
        <taxon>Aphidoidea</taxon>
        <taxon>Aphididae</taxon>
        <taxon>Aphidini</taxon>
        <taxon>Schizaphis</taxon>
    </lineage>
</organism>
<evidence type="ECO:0000313" key="2">
    <source>
        <dbReference type="EMBL" id="MBY15784.1"/>
    </source>
</evidence>
<reference evidence="2" key="1">
    <citation type="submission" date="2018-04" db="EMBL/GenBank/DDBJ databases">
        <title>Transcriptome of Schizaphis graminum biotype I.</title>
        <authorList>
            <person name="Scully E.D."/>
            <person name="Geib S.M."/>
            <person name="Palmer N.A."/>
            <person name="Koch K."/>
            <person name="Bradshaw J."/>
            <person name="Heng-Moss T."/>
            <person name="Sarath G."/>
        </authorList>
    </citation>
    <scope>NUCLEOTIDE SEQUENCE</scope>
</reference>
<name>A0A2S2NEY3_SCHGA</name>
<evidence type="ECO:0000256" key="1">
    <source>
        <dbReference type="SAM" id="MobiDB-lite"/>
    </source>
</evidence>
<protein>
    <submittedName>
        <fullName evidence="2">Uncharacterized protein</fullName>
    </submittedName>
</protein>
<dbReference type="AlphaFoldDB" id="A0A2S2NEY3"/>
<proteinExistence type="predicted"/>
<feature type="region of interest" description="Disordered" evidence="1">
    <location>
        <begin position="13"/>
        <end position="39"/>
    </location>
</feature>